<feature type="coiled-coil region" evidence="2">
    <location>
        <begin position="46"/>
        <end position="91"/>
    </location>
</feature>
<dbReference type="Pfam" id="PF13863">
    <property type="entry name" value="DUF4200"/>
    <property type="match status" value="1"/>
</dbReference>
<dbReference type="EMBL" id="WEIV01015455">
    <property type="protein sequence ID" value="NWI54909.1"/>
    <property type="molecule type" value="Genomic_DNA"/>
</dbReference>
<evidence type="ECO:0000259" key="3">
    <source>
        <dbReference type="Pfam" id="PF13863"/>
    </source>
</evidence>
<evidence type="ECO:0000256" key="1">
    <source>
        <dbReference type="ARBA" id="ARBA00023054"/>
    </source>
</evidence>
<reference evidence="4" key="1">
    <citation type="submission" date="2019-10" db="EMBL/GenBank/DDBJ databases">
        <title>Bird 10,000 Genomes (B10K) Project - Family phase.</title>
        <authorList>
            <person name="Zhang G."/>
        </authorList>
    </citation>
    <scope>NUCLEOTIDE SEQUENCE</scope>
    <source>
        <strain evidence="4">B10K-DU-002-55</strain>
        <tissue evidence="4">Muscle</tissue>
    </source>
</reference>
<evidence type="ECO:0000256" key="2">
    <source>
        <dbReference type="SAM" id="Coils"/>
    </source>
</evidence>
<gene>
    <name evidence="4" type="ORF">CALVIR_R14538</name>
</gene>
<dbReference type="InterPro" id="IPR051147">
    <property type="entry name" value="CFAP_domain-containing"/>
</dbReference>
<dbReference type="PANTHER" id="PTHR21683">
    <property type="entry name" value="COILED-COIL DOMAIN-CONTAINING PROTEIN 42 LIKE-2-LIKE-RELATED"/>
    <property type="match status" value="1"/>
</dbReference>
<dbReference type="PANTHER" id="PTHR21683:SF9">
    <property type="entry name" value="CILIA- AND FLAGELLA-ASSOCIATED PROTEIN 73"/>
    <property type="match status" value="1"/>
</dbReference>
<sequence length="100" mass="11766">MDSDLEERLCAAFQDKLRFFHAELHATRGSTEPARDAATLPASTGVLLKRREVAEVEQELQSQRKEFRQRMKRLAQRREQLAQKEEQHRDVVLKFDAFLK</sequence>
<keyword evidence="5" id="KW-1185">Reference proteome</keyword>
<dbReference type="Proteomes" id="UP000642973">
    <property type="component" value="Unassembled WGS sequence"/>
</dbReference>
<accession>A0A851CF71</accession>
<comment type="caution">
    <text evidence="4">The sequence shown here is derived from an EMBL/GenBank/DDBJ whole genome shotgun (WGS) entry which is preliminary data.</text>
</comment>
<dbReference type="AlphaFoldDB" id="A0A851CF71"/>
<feature type="non-terminal residue" evidence="4">
    <location>
        <position position="1"/>
    </location>
</feature>
<dbReference type="InterPro" id="IPR025252">
    <property type="entry name" value="DUF4200"/>
</dbReference>
<feature type="domain" description="DUF4200" evidence="3">
    <location>
        <begin position="47"/>
        <end position="100"/>
    </location>
</feature>
<proteinExistence type="predicted"/>
<dbReference type="GO" id="GO:0005856">
    <property type="term" value="C:cytoskeleton"/>
    <property type="evidence" value="ECO:0007669"/>
    <property type="project" value="UniProtKB-ARBA"/>
</dbReference>
<protein>
    <submittedName>
        <fullName evidence="4">CCD42 protein</fullName>
    </submittedName>
</protein>
<feature type="non-terminal residue" evidence="4">
    <location>
        <position position="100"/>
    </location>
</feature>
<keyword evidence="1 2" id="KW-0175">Coiled coil</keyword>
<organism evidence="4 5">
    <name type="scientific">Calyptomena viridis</name>
    <name type="common">Lesser green broadbill</name>
    <dbReference type="NCBI Taxonomy" id="135972"/>
    <lineage>
        <taxon>Eukaryota</taxon>
        <taxon>Metazoa</taxon>
        <taxon>Chordata</taxon>
        <taxon>Craniata</taxon>
        <taxon>Vertebrata</taxon>
        <taxon>Euteleostomi</taxon>
        <taxon>Archelosauria</taxon>
        <taxon>Archosauria</taxon>
        <taxon>Dinosauria</taxon>
        <taxon>Saurischia</taxon>
        <taxon>Theropoda</taxon>
        <taxon>Coelurosauria</taxon>
        <taxon>Aves</taxon>
        <taxon>Neognathae</taxon>
        <taxon>Neoaves</taxon>
        <taxon>Telluraves</taxon>
        <taxon>Australaves</taxon>
        <taxon>Passeriformes</taxon>
        <taxon>Eurylaimidae</taxon>
        <taxon>Calyptomena</taxon>
    </lineage>
</organism>
<evidence type="ECO:0000313" key="4">
    <source>
        <dbReference type="EMBL" id="NWI54909.1"/>
    </source>
</evidence>
<name>A0A851CF71_CALVR</name>
<evidence type="ECO:0000313" key="5">
    <source>
        <dbReference type="Proteomes" id="UP000642973"/>
    </source>
</evidence>